<reference evidence="1" key="1">
    <citation type="submission" date="2013-07" db="EMBL/GenBank/DDBJ databases">
        <title>The genome of Eucalyptus grandis.</title>
        <authorList>
            <person name="Schmutz J."/>
            <person name="Hayes R."/>
            <person name="Myburg A."/>
            <person name="Tuskan G."/>
            <person name="Grattapaglia D."/>
            <person name="Rokhsar D.S."/>
        </authorList>
    </citation>
    <scope>NUCLEOTIDE SEQUENCE</scope>
    <source>
        <tissue evidence="1">Leaf extractions</tissue>
    </source>
</reference>
<dbReference type="InParanoid" id="A0A059C6Y6"/>
<gene>
    <name evidence="1" type="ORF">EUGRSUZ_E02597</name>
</gene>
<feature type="non-terminal residue" evidence="1">
    <location>
        <position position="1"/>
    </location>
</feature>
<evidence type="ECO:0000313" key="1">
    <source>
        <dbReference type="EMBL" id="KCW73984.1"/>
    </source>
</evidence>
<proteinExistence type="predicted"/>
<accession>A0A059C6Y6</accession>
<dbReference type="PANTHER" id="PTHR33321:SF12">
    <property type="entry name" value="PLANT BASIC SECRETORY PROTEIN (BSP) FAMILY PROTEIN"/>
    <property type="match status" value="1"/>
</dbReference>
<dbReference type="eggNOG" id="ENOG502QURC">
    <property type="taxonomic scope" value="Eukaryota"/>
</dbReference>
<dbReference type="Pfam" id="PF04450">
    <property type="entry name" value="BSP"/>
    <property type="match status" value="1"/>
</dbReference>
<dbReference type="EMBL" id="KK198757">
    <property type="protein sequence ID" value="KCW73984.1"/>
    <property type="molecule type" value="Genomic_DNA"/>
</dbReference>
<protein>
    <submittedName>
        <fullName evidence="1">Uncharacterized protein</fullName>
    </submittedName>
</protein>
<sequence length="217" mass="23968">VLDNTSNTTDNRFKNEIGSIFALETLSTASDFVLETFNQTNGGGRGYSTVLAIIESFVANGYPPTIATNNGNQFRVNADYLQAYVGDVKAEFTGIVYHESARVWQWTGSDTAPIGLITGIADYIRLNAGWPSKYWPPRGSGSRWDDGYAVTAYFLEFCSGKRRGFVSGLNAMMESLYSDAFFAILLGQSVDELWEEYITLQYETIVPAPALAPEHAY</sequence>
<organism evidence="1">
    <name type="scientific">Eucalyptus grandis</name>
    <name type="common">Flooded gum</name>
    <dbReference type="NCBI Taxonomy" id="71139"/>
    <lineage>
        <taxon>Eukaryota</taxon>
        <taxon>Viridiplantae</taxon>
        <taxon>Streptophyta</taxon>
        <taxon>Embryophyta</taxon>
        <taxon>Tracheophyta</taxon>
        <taxon>Spermatophyta</taxon>
        <taxon>Magnoliopsida</taxon>
        <taxon>eudicotyledons</taxon>
        <taxon>Gunneridae</taxon>
        <taxon>Pentapetalae</taxon>
        <taxon>rosids</taxon>
        <taxon>malvids</taxon>
        <taxon>Myrtales</taxon>
        <taxon>Myrtaceae</taxon>
        <taxon>Myrtoideae</taxon>
        <taxon>Eucalypteae</taxon>
        <taxon>Eucalyptus</taxon>
    </lineage>
</organism>
<name>A0A059C6Y6_EUCGR</name>
<dbReference type="PANTHER" id="PTHR33321">
    <property type="match status" value="1"/>
</dbReference>
<dbReference type="InterPro" id="IPR007541">
    <property type="entry name" value="Uncharacterised_BSP"/>
</dbReference>
<dbReference type="AlphaFoldDB" id="A0A059C6Y6"/>
<dbReference type="Gramene" id="KCW73984">
    <property type="protein sequence ID" value="KCW73984"/>
    <property type="gene ID" value="EUGRSUZ_E02597"/>
</dbReference>
<dbReference type="STRING" id="71139.A0A059C6Y6"/>